<gene>
    <name evidence="1" type="ORF">EGYM00163_LOCUS24743</name>
</gene>
<sequence>METLAFVRIGSGVLQMELWTDSALEASVELHGFSWKWEYGMGGRIFGTAFCGPNSSQSLNTKRSQGLISMQTAKAGHHTLHGVAMPFSQRHFMLCRGADTATPSPSPIPMPWQPCLTDACGHENKAGNANTMMCFTEANWGKHFFFQRRKNS</sequence>
<evidence type="ECO:0000313" key="1">
    <source>
        <dbReference type="EMBL" id="CAE0813592.1"/>
    </source>
</evidence>
<name>A0A7S4FSW2_9EUGL</name>
<dbReference type="AlphaFoldDB" id="A0A7S4FSW2"/>
<dbReference type="EMBL" id="HBJA01070445">
    <property type="protein sequence ID" value="CAE0813592.1"/>
    <property type="molecule type" value="Transcribed_RNA"/>
</dbReference>
<proteinExistence type="predicted"/>
<accession>A0A7S4FSW2</accession>
<reference evidence="1" key="1">
    <citation type="submission" date="2021-01" db="EMBL/GenBank/DDBJ databases">
        <authorList>
            <person name="Corre E."/>
            <person name="Pelletier E."/>
            <person name="Niang G."/>
            <person name="Scheremetjew M."/>
            <person name="Finn R."/>
            <person name="Kale V."/>
            <person name="Holt S."/>
            <person name="Cochrane G."/>
            <person name="Meng A."/>
            <person name="Brown T."/>
            <person name="Cohen L."/>
        </authorList>
    </citation>
    <scope>NUCLEOTIDE SEQUENCE</scope>
    <source>
        <strain evidence="1">CCMP1594</strain>
    </source>
</reference>
<organism evidence="1">
    <name type="scientific">Eutreptiella gymnastica</name>
    <dbReference type="NCBI Taxonomy" id="73025"/>
    <lineage>
        <taxon>Eukaryota</taxon>
        <taxon>Discoba</taxon>
        <taxon>Euglenozoa</taxon>
        <taxon>Euglenida</taxon>
        <taxon>Spirocuta</taxon>
        <taxon>Euglenophyceae</taxon>
        <taxon>Eutreptiales</taxon>
        <taxon>Eutreptiaceae</taxon>
        <taxon>Eutreptiella</taxon>
    </lineage>
</organism>
<protein>
    <submittedName>
        <fullName evidence="1">Uncharacterized protein</fullName>
    </submittedName>
</protein>